<evidence type="ECO:0000256" key="1">
    <source>
        <dbReference type="SAM" id="MobiDB-lite"/>
    </source>
</evidence>
<accession>A0A8J4XCR3</accession>
<reference evidence="2" key="1">
    <citation type="submission" date="2020-07" db="EMBL/GenBank/DDBJ databases">
        <title>Clarias magur genome sequencing, assembly and annotation.</title>
        <authorList>
            <person name="Kushwaha B."/>
            <person name="Kumar R."/>
            <person name="Das P."/>
            <person name="Joshi C.G."/>
            <person name="Kumar D."/>
            <person name="Nagpure N.S."/>
            <person name="Pandey M."/>
            <person name="Agarwal S."/>
            <person name="Srivastava S."/>
            <person name="Singh M."/>
            <person name="Sahoo L."/>
            <person name="Jayasankar P."/>
            <person name="Meher P.K."/>
            <person name="Koringa P.G."/>
            <person name="Iquebal M.A."/>
            <person name="Das S.P."/>
            <person name="Bit A."/>
            <person name="Patnaik S."/>
            <person name="Patel N."/>
            <person name="Shah T.M."/>
            <person name="Hinsu A."/>
            <person name="Jena J.K."/>
        </authorList>
    </citation>
    <scope>NUCLEOTIDE SEQUENCE</scope>
    <source>
        <strain evidence="2">CIFAMagur01</strain>
        <tissue evidence="2">Testis</tissue>
    </source>
</reference>
<dbReference type="Proteomes" id="UP000727407">
    <property type="component" value="Unassembled WGS sequence"/>
</dbReference>
<dbReference type="AlphaFoldDB" id="A0A8J4XCR3"/>
<proteinExistence type="predicted"/>
<organism evidence="2 3">
    <name type="scientific">Clarias magur</name>
    <name type="common">Asian catfish</name>
    <name type="synonym">Macropteronotus magur</name>
    <dbReference type="NCBI Taxonomy" id="1594786"/>
    <lineage>
        <taxon>Eukaryota</taxon>
        <taxon>Metazoa</taxon>
        <taxon>Chordata</taxon>
        <taxon>Craniata</taxon>
        <taxon>Vertebrata</taxon>
        <taxon>Euteleostomi</taxon>
        <taxon>Actinopterygii</taxon>
        <taxon>Neopterygii</taxon>
        <taxon>Teleostei</taxon>
        <taxon>Ostariophysi</taxon>
        <taxon>Siluriformes</taxon>
        <taxon>Clariidae</taxon>
        <taxon>Clarias</taxon>
    </lineage>
</organism>
<comment type="caution">
    <text evidence="2">The sequence shown here is derived from an EMBL/GenBank/DDBJ whole genome shotgun (WGS) entry which is preliminary data.</text>
</comment>
<sequence>KQLQDMVKMVKENPLTESGPSNEENVTPAQLSSTPLPPPPPAPSPYRPLVFSTSLIDPLDPLRKSKKAGNNSTDLKKPAQSVDVKARTMDDMMETIKKEVVLKPIQKPPQ</sequence>
<gene>
    <name evidence="2" type="ORF">DAT39_007501</name>
</gene>
<dbReference type="EMBL" id="QNUK01000084">
    <property type="protein sequence ID" value="KAF5902778.1"/>
    <property type="molecule type" value="Genomic_DNA"/>
</dbReference>
<feature type="non-terminal residue" evidence="2">
    <location>
        <position position="110"/>
    </location>
</feature>
<feature type="non-terminal residue" evidence="2">
    <location>
        <position position="1"/>
    </location>
</feature>
<evidence type="ECO:0000313" key="2">
    <source>
        <dbReference type="EMBL" id="KAF5902778.1"/>
    </source>
</evidence>
<keyword evidence="3" id="KW-1185">Reference proteome</keyword>
<protein>
    <submittedName>
        <fullName evidence="2">Shootin-1-like</fullName>
    </submittedName>
</protein>
<name>A0A8J4XCR3_CLAMG</name>
<dbReference type="OrthoDB" id="6111338at2759"/>
<feature type="compositionally biased region" description="Polar residues" evidence="1">
    <location>
        <begin position="15"/>
        <end position="25"/>
    </location>
</feature>
<feature type="region of interest" description="Disordered" evidence="1">
    <location>
        <begin position="1"/>
        <end position="87"/>
    </location>
</feature>
<evidence type="ECO:0000313" key="3">
    <source>
        <dbReference type="Proteomes" id="UP000727407"/>
    </source>
</evidence>
<feature type="compositionally biased region" description="Pro residues" evidence="1">
    <location>
        <begin position="35"/>
        <end position="46"/>
    </location>
</feature>